<keyword evidence="1" id="KW-0812">Transmembrane</keyword>
<organism evidence="2 3">
    <name type="scientific">Lysinibacillus telephonicus</name>
    <dbReference type="NCBI Taxonomy" id="1714840"/>
    <lineage>
        <taxon>Bacteria</taxon>
        <taxon>Bacillati</taxon>
        <taxon>Bacillota</taxon>
        <taxon>Bacilli</taxon>
        <taxon>Bacillales</taxon>
        <taxon>Bacillaceae</taxon>
        <taxon>Lysinibacillus</taxon>
    </lineage>
</organism>
<gene>
    <name evidence="2" type="ORF">EKG35_19115</name>
</gene>
<keyword evidence="1" id="KW-1133">Transmembrane helix</keyword>
<feature type="transmembrane region" description="Helical" evidence="1">
    <location>
        <begin position="67"/>
        <end position="85"/>
    </location>
</feature>
<evidence type="ECO:0000313" key="3">
    <source>
        <dbReference type="Proteomes" id="UP000276349"/>
    </source>
</evidence>
<dbReference type="OrthoDB" id="1954015at2"/>
<feature type="transmembrane region" description="Helical" evidence="1">
    <location>
        <begin position="5"/>
        <end position="24"/>
    </location>
</feature>
<dbReference type="EMBL" id="RXNR01000096">
    <property type="protein sequence ID" value="RTQ87436.1"/>
    <property type="molecule type" value="Genomic_DNA"/>
</dbReference>
<evidence type="ECO:0000256" key="1">
    <source>
        <dbReference type="SAM" id="Phobius"/>
    </source>
</evidence>
<keyword evidence="1" id="KW-0472">Membrane</keyword>
<comment type="caution">
    <text evidence="2">The sequence shown here is derived from an EMBL/GenBank/DDBJ whole genome shotgun (WGS) entry which is preliminary data.</text>
</comment>
<accession>A0A431UEA4</accession>
<proteinExistence type="predicted"/>
<dbReference type="Proteomes" id="UP000276349">
    <property type="component" value="Unassembled WGS sequence"/>
</dbReference>
<feature type="transmembrane region" description="Helical" evidence="1">
    <location>
        <begin position="114"/>
        <end position="136"/>
    </location>
</feature>
<dbReference type="RefSeq" id="WP_126296144.1">
    <property type="nucleotide sequence ID" value="NZ_CP155468.1"/>
</dbReference>
<evidence type="ECO:0000313" key="2">
    <source>
        <dbReference type="EMBL" id="RTQ87436.1"/>
    </source>
</evidence>
<dbReference type="AlphaFoldDB" id="A0A431UEA4"/>
<sequence>MKNKVIFIIVPIFSIIVGLVLNFQESLMGSPATVKNLIVTFVYFTIWIFILIITLKSKNRRVMKYYSTFWLLTLLFTILTGFVNVTGVNVDWATPFVALLLTQFYGIELLVDNFIITSIIISSLSLMMFIAAVFSLKKPNLV</sequence>
<protein>
    <submittedName>
        <fullName evidence="2">Uncharacterized protein</fullName>
    </submittedName>
</protein>
<keyword evidence="3" id="KW-1185">Reference proteome</keyword>
<name>A0A431UEA4_9BACI</name>
<reference evidence="2 3" key="1">
    <citation type="submission" date="2018-12" db="EMBL/GenBank/DDBJ databases">
        <authorList>
            <person name="Yu L."/>
        </authorList>
    </citation>
    <scope>NUCLEOTIDE SEQUENCE [LARGE SCALE GENOMIC DNA]</scope>
    <source>
        <strain evidence="2 3">S5H2222</strain>
    </source>
</reference>
<feature type="transmembrane region" description="Helical" evidence="1">
    <location>
        <begin position="36"/>
        <end position="55"/>
    </location>
</feature>